<gene>
    <name evidence="1" type="ORF">SDC9_86466</name>
</gene>
<reference evidence="1" key="1">
    <citation type="submission" date="2019-08" db="EMBL/GenBank/DDBJ databases">
        <authorList>
            <person name="Kucharzyk K."/>
            <person name="Murdoch R.W."/>
            <person name="Higgins S."/>
            <person name="Loffler F."/>
        </authorList>
    </citation>
    <scope>NUCLEOTIDE SEQUENCE</scope>
</reference>
<proteinExistence type="predicted"/>
<name>A0A644ZG54_9ZZZZ</name>
<protein>
    <submittedName>
        <fullName evidence="1">Uncharacterized protein</fullName>
    </submittedName>
</protein>
<evidence type="ECO:0000313" key="1">
    <source>
        <dbReference type="EMBL" id="MPM39830.1"/>
    </source>
</evidence>
<dbReference type="EMBL" id="VSSQ01008783">
    <property type="protein sequence ID" value="MPM39830.1"/>
    <property type="molecule type" value="Genomic_DNA"/>
</dbReference>
<sequence>MLLIRRICYQRAGRRNGGIGRKLAVHRPFDCARRQDQPCADILHAVGRARSAAQFGYGGKRLNVVCKRSHSDLDARALAAAVVRRCGDDRRSDLQRLDKAVAVHRCDQRRAGFPGHLAIRRVRPGQRGELQLEVFRRPVDVDRQRCARHRRIVLLNDNRRRKRLNRHFVEGARSPFIQRNRLKGNRRFFCDGLCGQKSRRAKGRVGVVFRREIPFHRFTGGFGFCKLNRQLRLSARIENSAGRIDDGDACRKRRNLNFHARALAAAIVRLRRERQQFCLARNRRDGHASVVIVRQGRRVSTVERPGDIRHPVRRSNRAGKFQGILRIAIEHNCFSSDIRYAVCLIIHLDLYGGDRRIDDNLLLRHICHTVRRAGNYGNGVLLRHRLCEDKTARAHAGKVGITGRQTPNNFGICHIRGNEAARQLERLARNHAIRAVDHDGVFHNVHRHLSVDAGVVQSRRPDDHIAFVIPGQLTGFLINRRIRAAG</sequence>
<comment type="caution">
    <text evidence="1">The sequence shown here is derived from an EMBL/GenBank/DDBJ whole genome shotgun (WGS) entry which is preliminary data.</text>
</comment>
<organism evidence="1">
    <name type="scientific">bioreactor metagenome</name>
    <dbReference type="NCBI Taxonomy" id="1076179"/>
    <lineage>
        <taxon>unclassified sequences</taxon>
        <taxon>metagenomes</taxon>
        <taxon>ecological metagenomes</taxon>
    </lineage>
</organism>
<dbReference type="AlphaFoldDB" id="A0A644ZG54"/>
<accession>A0A644ZG54</accession>